<dbReference type="PANTHER" id="PTHR37299:SF1">
    <property type="entry name" value="STAGE 0 SPORULATION PROTEIN A HOMOLOG"/>
    <property type="match status" value="1"/>
</dbReference>
<feature type="domain" description="HTH LytTR-type" evidence="3">
    <location>
        <begin position="145"/>
        <end position="249"/>
    </location>
</feature>
<sequence length="250" mass="28956">MKAIIIEDEARARSLLRNLLESNCKDDIEHIYEATALKPGVELIKNHRPEIVFLDIEMPNEQGVEILNYFSTEEIDFDIVFTTAYSEFALKAFEMNAIDYILKPLRPSKVIEVVKKVKENRQSNKIQERLAELKKSLSNHSFNKIGLPVSDGILFLPIEEIINIEADGMYTKVFTINDGTLTISKPLKFYEHLLSSEYPFYRPHRSHLVNLKYLKQYIRKDGNYCLLENGNTIPISKEKKDEFLAVLTEI</sequence>
<keyword evidence="5" id="KW-1185">Reference proteome</keyword>
<evidence type="ECO:0000256" key="1">
    <source>
        <dbReference type="PROSITE-ProRule" id="PRU00169"/>
    </source>
</evidence>
<proteinExistence type="predicted"/>
<dbReference type="PROSITE" id="PS50110">
    <property type="entry name" value="RESPONSE_REGULATORY"/>
    <property type="match status" value="1"/>
</dbReference>
<name>A0A916JMA7_9FLAO</name>
<dbReference type="Gene3D" id="2.40.50.1020">
    <property type="entry name" value="LytTr DNA-binding domain"/>
    <property type="match status" value="1"/>
</dbReference>
<dbReference type="GO" id="GO:0003677">
    <property type="term" value="F:DNA binding"/>
    <property type="evidence" value="ECO:0007669"/>
    <property type="project" value="InterPro"/>
</dbReference>
<dbReference type="Proteomes" id="UP000683507">
    <property type="component" value="Chromosome"/>
</dbReference>
<dbReference type="Gene3D" id="3.40.50.2300">
    <property type="match status" value="1"/>
</dbReference>
<dbReference type="SUPFAM" id="SSF52172">
    <property type="entry name" value="CheY-like"/>
    <property type="match status" value="1"/>
</dbReference>
<dbReference type="SMART" id="SM00448">
    <property type="entry name" value="REC"/>
    <property type="match status" value="1"/>
</dbReference>
<evidence type="ECO:0000313" key="5">
    <source>
        <dbReference type="Proteomes" id="UP000683507"/>
    </source>
</evidence>
<dbReference type="GO" id="GO:0000156">
    <property type="term" value="F:phosphorelay response regulator activity"/>
    <property type="evidence" value="ECO:0007669"/>
    <property type="project" value="InterPro"/>
</dbReference>
<dbReference type="KEGG" id="ptan:CRYO30217_01706"/>
<feature type="modified residue" description="4-aspartylphosphate" evidence="1">
    <location>
        <position position="55"/>
    </location>
</feature>
<protein>
    <submittedName>
        <fullName evidence="4">Sensory transduction protein LytR</fullName>
    </submittedName>
</protein>
<gene>
    <name evidence="4" type="primary">lytR</name>
    <name evidence="4" type="ORF">CRYO30217_01706</name>
</gene>
<dbReference type="SMART" id="SM00850">
    <property type="entry name" value="LytTR"/>
    <property type="match status" value="1"/>
</dbReference>
<dbReference type="AlphaFoldDB" id="A0A916JMA7"/>
<evidence type="ECO:0000259" key="3">
    <source>
        <dbReference type="PROSITE" id="PS50930"/>
    </source>
</evidence>
<dbReference type="PANTHER" id="PTHR37299">
    <property type="entry name" value="TRANSCRIPTIONAL REGULATOR-RELATED"/>
    <property type="match status" value="1"/>
</dbReference>
<dbReference type="PROSITE" id="PS50930">
    <property type="entry name" value="HTH_LYTTR"/>
    <property type="match status" value="1"/>
</dbReference>
<reference evidence="4" key="1">
    <citation type="submission" date="2021-04" db="EMBL/GenBank/DDBJ databases">
        <authorList>
            <person name="Rodrigo-Torres L."/>
            <person name="Arahal R. D."/>
            <person name="Lucena T."/>
        </authorList>
    </citation>
    <scope>NUCLEOTIDE SEQUENCE</scope>
    <source>
        <strain evidence="4">AS29M-1</strain>
    </source>
</reference>
<dbReference type="InterPro" id="IPR046947">
    <property type="entry name" value="LytR-like"/>
</dbReference>
<dbReference type="EMBL" id="OU015584">
    <property type="protein sequence ID" value="CAG5081701.1"/>
    <property type="molecule type" value="Genomic_DNA"/>
</dbReference>
<dbReference type="InterPro" id="IPR001789">
    <property type="entry name" value="Sig_transdc_resp-reg_receiver"/>
</dbReference>
<evidence type="ECO:0000259" key="2">
    <source>
        <dbReference type="PROSITE" id="PS50110"/>
    </source>
</evidence>
<keyword evidence="1" id="KW-0597">Phosphoprotein</keyword>
<feature type="domain" description="Response regulatory" evidence="2">
    <location>
        <begin position="2"/>
        <end position="118"/>
    </location>
</feature>
<dbReference type="Pfam" id="PF04397">
    <property type="entry name" value="LytTR"/>
    <property type="match status" value="1"/>
</dbReference>
<dbReference type="InterPro" id="IPR007492">
    <property type="entry name" value="LytTR_DNA-bd_dom"/>
</dbReference>
<organism evidence="4 5">
    <name type="scientific">Parvicella tangerina</name>
    <dbReference type="NCBI Taxonomy" id="2829795"/>
    <lineage>
        <taxon>Bacteria</taxon>
        <taxon>Pseudomonadati</taxon>
        <taxon>Bacteroidota</taxon>
        <taxon>Flavobacteriia</taxon>
        <taxon>Flavobacteriales</taxon>
        <taxon>Parvicellaceae</taxon>
        <taxon>Parvicella</taxon>
    </lineage>
</organism>
<dbReference type="Pfam" id="PF00072">
    <property type="entry name" value="Response_reg"/>
    <property type="match status" value="1"/>
</dbReference>
<dbReference type="InterPro" id="IPR011006">
    <property type="entry name" value="CheY-like_superfamily"/>
</dbReference>
<evidence type="ECO:0000313" key="4">
    <source>
        <dbReference type="EMBL" id="CAG5081701.1"/>
    </source>
</evidence>
<accession>A0A916JMA7</accession>
<dbReference type="RefSeq" id="WP_258541896.1">
    <property type="nucleotide sequence ID" value="NZ_OU015584.1"/>
</dbReference>